<dbReference type="PANTHER" id="PTHR43390">
    <property type="entry name" value="SIGNAL PEPTIDASE I"/>
    <property type="match status" value="1"/>
</dbReference>
<gene>
    <name evidence="9" type="primary">lepB</name>
    <name evidence="9" type="ORF">EPA99_07545</name>
</gene>
<accession>A0A4Q1JW25</accession>
<keyword evidence="5 7" id="KW-0378">Hydrolase</keyword>
<dbReference type="PANTHER" id="PTHR43390:SF1">
    <property type="entry name" value="CHLOROPLAST PROCESSING PEPTIDASE"/>
    <property type="match status" value="1"/>
</dbReference>
<feature type="domain" description="Peptidase S26" evidence="8">
    <location>
        <begin position="27"/>
        <end position="199"/>
    </location>
</feature>
<evidence type="ECO:0000256" key="1">
    <source>
        <dbReference type="ARBA" id="ARBA00000677"/>
    </source>
</evidence>
<evidence type="ECO:0000256" key="6">
    <source>
        <dbReference type="PIRSR" id="PIRSR600223-1"/>
    </source>
</evidence>
<dbReference type="GO" id="GO:0009003">
    <property type="term" value="F:signal peptidase activity"/>
    <property type="evidence" value="ECO:0007669"/>
    <property type="project" value="UniProtKB-EC"/>
</dbReference>
<dbReference type="GO" id="GO:0016020">
    <property type="term" value="C:membrane"/>
    <property type="evidence" value="ECO:0007669"/>
    <property type="project" value="UniProtKB-SubCell"/>
</dbReference>
<feature type="active site" evidence="6">
    <location>
        <position position="52"/>
    </location>
</feature>
<proteinExistence type="inferred from homology"/>
<dbReference type="InterPro" id="IPR036286">
    <property type="entry name" value="LexA/Signal_pep-like_sf"/>
</dbReference>
<dbReference type="NCBIfam" id="TIGR02227">
    <property type="entry name" value="sigpep_I_bact"/>
    <property type="match status" value="1"/>
</dbReference>
<protein>
    <recommendedName>
        <fullName evidence="4 7">Signal peptidase I</fullName>
        <ecNumber evidence="3 7">3.4.21.89</ecNumber>
    </recommendedName>
</protein>
<dbReference type="GO" id="GO:0006465">
    <property type="term" value="P:signal peptide processing"/>
    <property type="evidence" value="ECO:0007669"/>
    <property type="project" value="InterPro"/>
</dbReference>
<dbReference type="Gene3D" id="2.10.109.10">
    <property type="entry name" value="Umud Fragment, subunit A"/>
    <property type="match status" value="1"/>
</dbReference>
<dbReference type="RefSeq" id="WP_129470599.1">
    <property type="nucleotide sequence ID" value="NZ_SAWZ01000003.1"/>
</dbReference>
<dbReference type="SUPFAM" id="SSF51306">
    <property type="entry name" value="LexA/Signal peptidase"/>
    <property type="match status" value="1"/>
</dbReference>
<dbReference type="GO" id="GO:0004252">
    <property type="term" value="F:serine-type endopeptidase activity"/>
    <property type="evidence" value="ECO:0007669"/>
    <property type="project" value="InterPro"/>
</dbReference>
<organism evidence="9 10">
    <name type="scientific">Pseudoxanthomonas composti</name>
    <dbReference type="NCBI Taxonomy" id="2137479"/>
    <lineage>
        <taxon>Bacteria</taxon>
        <taxon>Pseudomonadati</taxon>
        <taxon>Pseudomonadota</taxon>
        <taxon>Gammaproteobacteria</taxon>
        <taxon>Lysobacterales</taxon>
        <taxon>Lysobacteraceae</taxon>
        <taxon>Pseudoxanthomonas</taxon>
    </lineage>
</organism>
<dbReference type="PRINTS" id="PR00727">
    <property type="entry name" value="LEADERPTASE"/>
</dbReference>
<dbReference type="InterPro" id="IPR019758">
    <property type="entry name" value="Pept_S26A_signal_pept_1_CS"/>
</dbReference>
<dbReference type="Pfam" id="PF10502">
    <property type="entry name" value="Peptidase_S26"/>
    <property type="match status" value="1"/>
</dbReference>
<dbReference type="Proteomes" id="UP000289784">
    <property type="component" value="Unassembled WGS sequence"/>
</dbReference>
<dbReference type="InterPro" id="IPR000223">
    <property type="entry name" value="Pept_S26A_signal_pept_1"/>
</dbReference>
<keyword evidence="7" id="KW-0645">Protease</keyword>
<reference evidence="9 10" key="1">
    <citation type="submission" date="2019-01" db="EMBL/GenBank/DDBJ databases">
        <title>Pseudoxanthomonas composti sp. nov., isolated from compost.</title>
        <authorList>
            <person name="Yang G."/>
        </authorList>
    </citation>
    <scope>NUCLEOTIDE SEQUENCE [LARGE SCALE GENOMIC DNA]</scope>
    <source>
        <strain evidence="9 10">GSS15</strain>
    </source>
</reference>
<dbReference type="EC" id="3.4.21.89" evidence="3 7"/>
<comment type="subcellular location">
    <subcellularLocation>
        <location evidence="7">Membrane</location>
        <topology evidence="7">Multi-pass membrane protein</topology>
    </subcellularLocation>
</comment>
<dbReference type="AlphaFoldDB" id="A0A4Q1JW25"/>
<feature type="active site" evidence="6">
    <location>
        <position position="106"/>
    </location>
</feature>
<evidence type="ECO:0000256" key="5">
    <source>
        <dbReference type="ARBA" id="ARBA00022801"/>
    </source>
</evidence>
<evidence type="ECO:0000259" key="8">
    <source>
        <dbReference type="Pfam" id="PF10502"/>
    </source>
</evidence>
<dbReference type="EMBL" id="SAWZ01000003">
    <property type="protein sequence ID" value="RXR06492.1"/>
    <property type="molecule type" value="Genomic_DNA"/>
</dbReference>
<dbReference type="CDD" id="cd06530">
    <property type="entry name" value="S26_SPase_I"/>
    <property type="match status" value="1"/>
</dbReference>
<evidence type="ECO:0000256" key="3">
    <source>
        <dbReference type="ARBA" id="ARBA00013208"/>
    </source>
</evidence>
<dbReference type="OrthoDB" id="9815782at2"/>
<evidence type="ECO:0000256" key="7">
    <source>
        <dbReference type="RuleBase" id="RU362042"/>
    </source>
</evidence>
<comment type="catalytic activity">
    <reaction evidence="1 7">
        <text>Cleavage of hydrophobic, N-terminal signal or leader sequences from secreted and periplasmic proteins.</text>
        <dbReference type="EC" id="3.4.21.89"/>
    </reaction>
</comment>
<evidence type="ECO:0000256" key="4">
    <source>
        <dbReference type="ARBA" id="ARBA00019232"/>
    </source>
</evidence>
<keyword evidence="10" id="KW-1185">Reference proteome</keyword>
<evidence type="ECO:0000313" key="9">
    <source>
        <dbReference type="EMBL" id="RXR06492.1"/>
    </source>
</evidence>
<dbReference type="PROSITE" id="PS00761">
    <property type="entry name" value="SPASE_I_3"/>
    <property type="match status" value="1"/>
</dbReference>
<evidence type="ECO:0000256" key="2">
    <source>
        <dbReference type="ARBA" id="ARBA00009370"/>
    </source>
</evidence>
<comment type="similarity">
    <text evidence="2 7">Belongs to the peptidase S26 family.</text>
</comment>
<evidence type="ECO:0000313" key="10">
    <source>
        <dbReference type="Proteomes" id="UP000289784"/>
    </source>
</evidence>
<comment type="caution">
    <text evidence="9">The sequence shown here is derived from an EMBL/GenBank/DDBJ whole genome shotgun (WGS) entry which is preliminary data.</text>
</comment>
<dbReference type="InterPro" id="IPR019533">
    <property type="entry name" value="Peptidase_S26"/>
</dbReference>
<name>A0A4Q1JW25_9GAMM</name>
<sequence>MPTAATADSSTPVSGRLRRWLRHELPQLLLFLGLILAARSTLANHYVVPSGSMQHTLEIGDRVVVDMRAYGVRLPLLGTELIATGQPQRGEVVVFDSPVDGERLIKRVAAVAGDRVRLQDGHLSINGQPLAVDATHEAFGVRQAPLDLDRGGGPDIDALTVPPGQLLMLGDHRGNSADGRYFGLIQASSVYGRAVAVYYRRGEGFGWRRL</sequence>